<dbReference type="SMART" id="SM00913">
    <property type="entry name" value="IBN_N"/>
    <property type="match status" value="1"/>
</dbReference>
<feature type="domain" description="Importin N-terminal" evidence="6">
    <location>
        <begin position="23"/>
        <end position="104"/>
    </location>
</feature>
<dbReference type="PANTHER" id="PTHR10997">
    <property type="entry name" value="IMPORTIN-7, 8, 11"/>
    <property type="match status" value="1"/>
</dbReference>
<dbReference type="EMBL" id="KZ819304">
    <property type="protein sequence ID" value="PWN95475.1"/>
    <property type="molecule type" value="Genomic_DNA"/>
</dbReference>
<dbReference type="GO" id="GO:0005829">
    <property type="term" value="C:cytosol"/>
    <property type="evidence" value="ECO:0007669"/>
    <property type="project" value="TreeGrafter"/>
</dbReference>
<dbReference type="GO" id="GO:0006606">
    <property type="term" value="P:protein import into nucleus"/>
    <property type="evidence" value="ECO:0007669"/>
    <property type="project" value="TreeGrafter"/>
</dbReference>
<proteinExistence type="predicted"/>
<feature type="compositionally biased region" description="Acidic residues" evidence="5">
    <location>
        <begin position="972"/>
        <end position="985"/>
    </location>
</feature>
<dbReference type="InterPro" id="IPR011989">
    <property type="entry name" value="ARM-like"/>
</dbReference>
<dbReference type="Pfam" id="PF25018">
    <property type="entry name" value="HEAT_IPO9_c"/>
    <property type="match status" value="1"/>
</dbReference>
<evidence type="ECO:0000313" key="7">
    <source>
        <dbReference type="EMBL" id="PWN95475.1"/>
    </source>
</evidence>
<dbReference type="PANTHER" id="PTHR10997:SF9">
    <property type="entry name" value="IMPORTIN-9"/>
    <property type="match status" value="1"/>
</dbReference>
<dbReference type="RefSeq" id="XP_025595754.1">
    <property type="nucleotide sequence ID" value="XM_025740370.1"/>
</dbReference>
<dbReference type="SUPFAM" id="SSF48371">
    <property type="entry name" value="ARM repeat"/>
    <property type="match status" value="1"/>
</dbReference>
<keyword evidence="8" id="KW-1185">Reference proteome</keyword>
<keyword evidence="3" id="KW-0653">Protein transport</keyword>
<name>A0A316Z5I1_9BASI</name>
<dbReference type="InterPro" id="IPR016024">
    <property type="entry name" value="ARM-type_fold"/>
</dbReference>
<organism evidence="7 8">
    <name type="scientific">Tilletiopsis washingtonensis</name>
    <dbReference type="NCBI Taxonomy" id="58919"/>
    <lineage>
        <taxon>Eukaryota</taxon>
        <taxon>Fungi</taxon>
        <taxon>Dikarya</taxon>
        <taxon>Basidiomycota</taxon>
        <taxon>Ustilaginomycotina</taxon>
        <taxon>Exobasidiomycetes</taxon>
        <taxon>Entylomatales</taxon>
        <taxon>Entylomatales incertae sedis</taxon>
        <taxon>Tilletiopsis</taxon>
    </lineage>
</organism>
<accession>A0A316Z5I1</accession>
<dbReference type="AlphaFoldDB" id="A0A316Z5I1"/>
<dbReference type="STRING" id="58919.A0A316Z5I1"/>
<keyword evidence="4" id="KW-0539">Nucleus</keyword>
<dbReference type="Pfam" id="PF03810">
    <property type="entry name" value="IBN_N"/>
    <property type="match status" value="1"/>
</dbReference>
<dbReference type="Gene3D" id="1.25.10.10">
    <property type="entry name" value="Leucine-rich Repeat Variant"/>
    <property type="match status" value="1"/>
</dbReference>
<dbReference type="OrthoDB" id="431626at2759"/>
<evidence type="ECO:0000256" key="2">
    <source>
        <dbReference type="ARBA" id="ARBA00022448"/>
    </source>
</evidence>
<evidence type="ECO:0000256" key="5">
    <source>
        <dbReference type="SAM" id="MobiDB-lite"/>
    </source>
</evidence>
<dbReference type="GO" id="GO:0005635">
    <property type="term" value="C:nuclear envelope"/>
    <property type="evidence" value="ECO:0007669"/>
    <property type="project" value="TreeGrafter"/>
</dbReference>
<evidence type="ECO:0000256" key="1">
    <source>
        <dbReference type="ARBA" id="ARBA00004123"/>
    </source>
</evidence>
<protein>
    <submittedName>
        <fullName evidence="7">ARM repeat-containing protein</fullName>
    </submittedName>
</protein>
<evidence type="ECO:0000256" key="4">
    <source>
        <dbReference type="ARBA" id="ARBA00023242"/>
    </source>
</evidence>
<comment type="subcellular location">
    <subcellularLocation>
        <location evidence="1">Nucleus</location>
    </subcellularLocation>
</comment>
<feature type="region of interest" description="Disordered" evidence="5">
    <location>
        <begin position="951"/>
        <end position="1001"/>
    </location>
</feature>
<dbReference type="InterPro" id="IPR001494">
    <property type="entry name" value="Importin-beta_N"/>
</dbReference>
<dbReference type="InterPro" id="IPR056840">
    <property type="entry name" value="HEAT_IPO9_central"/>
</dbReference>
<sequence>MEQELAHVFAATLSADAASRGEAEAHLAALHATPACGHALSSLLLSAAYPLHLRQAAALSLRKWINERWSPYHQTFVGLPPSNAPLDAAAKPPVRAQLLQALTLPERALRLAAAYALSSASAPDWPDDFPELLPSIRQLLEQGGSDATHGAMCFLADFVGGELDETQIMGASRELLPSLEKVLADTARYPPAVRARALTVFRHMLETLFMVRESYPEAAKQATADTLPQWLDALERIVSQPLQSNEAFWEDLGLRSEAWKTLKMANHFRSHFKPHVSTLVRAALSDLTALRQAFSVLYVASADDGPAVPDAPDGDRDVWTTVPRLASTVLDFISTVLRSPQAREALLARAAAASDQAPLTSLLDSLRVFARMTRDDEEEWMADAGAFVDAADDDEGVGFTLRGVAADVLNELLETFSEPVLNGLGQVAAKASSDAAALRSAGNSDAWKEEEAALALLGGVSEAVQEQLAMQTSATFDLGGVFAQLVAPHMASNSEPFLLGRCFVFASQYAAALPPQLAHQMLTSAVLAIEDESHSGSEGDVVIKLSAVRCVKNFYRHIDAAQVPATAARIIARLGPLLAVASASTLMLIVETLQLVANESQAAGPDTVPAGVFAEIIAATLQAWSREPNSTYHMLLMVVDDLLEALAGSKSAAHAAAVAHRGLSTLIEVLSRDDVDDTLASGAVDLVAALLRGSSAETLAAVDATSLTMGALVTLVMKSDDRSMLQSGVACLTSLVRKAPEQTLQWCVAQTAADGTPAMSCLLAITGRLLDPTDELESGGFAVGDLLIALLRKGPHAIQSVLPDLLRALLNRLATVKTSTFAQSLILPFAYLMLEQSTVVIELLEGLQVTLPASEGVQTASGLEVLARKWVETAETISGFWAERVSTVALSHLLEAARPSLDNVMVQGDMLPDDVNVIRTRSRAKTIPHRYTQVPLPAKILKLLVNSWQTARRGPPGPSADELADGARTPDTDDDDGEWDDEEGQDGPKGGDDFLSGASRG</sequence>
<reference evidence="7 8" key="1">
    <citation type="journal article" date="2018" name="Mol. Biol. Evol.">
        <title>Broad Genomic Sampling Reveals a Smut Pathogenic Ancestry of the Fungal Clade Ustilaginomycotina.</title>
        <authorList>
            <person name="Kijpornyongpan T."/>
            <person name="Mondo S.J."/>
            <person name="Barry K."/>
            <person name="Sandor L."/>
            <person name="Lee J."/>
            <person name="Lipzen A."/>
            <person name="Pangilinan J."/>
            <person name="LaButti K."/>
            <person name="Hainaut M."/>
            <person name="Henrissat B."/>
            <person name="Grigoriev I.V."/>
            <person name="Spatafora J.W."/>
            <person name="Aime M.C."/>
        </authorList>
    </citation>
    <scope>NUCLEOTIDE SEQUENCE [LARGE SCALE GENOMIC DNA]</scope>
    <source>
        <strain evidence="7 8">MCA 4186</strain>
    </source>
</reference>
<gene>
    <name evidence="7" type="ORF">FA09DRAFT_301512</name>
</gene>
<evidence type="ECO:0000313" key="8">
    <source>
        <dbReference type="Proteomes" id="UP000245946"/>
    </source>
</evidence>
<dbReference type="GeneID" id="37267916"/>
<evidence type="ECO:0000256" key="3">
    <source>
        <dbReference type="ARBA" id="ARBA00022927"/>
    </source>
</evidence>
<evidence type="ECO:0000259" key="6">
    <source>
        <dbReference type="PROSITE" id="PS50166"/>
    </source>
</evidence>
<dbReference type="GO" id="GO:0031267">
    <property type="term" value="F:small GTPase binding"/>
    <property type="evidence" value="ECO:0007669"/>
    <property type="project" value="InterPro"/>
</dbReference>
<dbReference type="PROSITE" id="PS50166">
    <property type="entry name" value="IMPORTIN_B_NT"/>
    <property type="match status" value="1"/>
</dbReference>
<dbReference type="Proteomes" id="UP000245946">
    <property type="component" value="Unassembled WGS sequence"/>
</dbReference>
<keyword evidence="2" id="KW-0813">Transport</keyword>